<evidence type="ECO:0000313" key="2">
    <source>
        <dbReference type="EMBL" id="NRV09361.1"/>
    </source>
</evidence>
<keyword evidence="1" id="KW-1133">Transmembrane helix</keyword>
<dbReference type="AlphaFoldDB" id="A0A9Q5CUF3"/>
<proteinExistence type="predicted"/>
<name>A0A9Q5CUF3_CLOBE</name>
<dbReference type="Proteomes" id="UP000821656">
    <property type="component" value="Unassembled WGS sequence"/>
</dbReference>
<reference evidence="2" key="1">
    <citation type="submission" date="2020-05" db="EMBL/GenBank/DDBJ databases">
        <title>Genomic insights into acetone-butanol-ethanol (ABE) fermentation by sequencing solventogenic clostridia strains.</title>
        <authorList>
            <person name="Brown S."/>
        </authorList>
    </citation>
    <scope>NUCLEOTIDE SEQUENCE</scope>
    <source>
        <strain evidence="2">DJ126</strain>
    </source>
</reference>
<sequence length="457" mass="54748">MEKSDLDKRRYYEKILKAYKNIANFYGCEQIMMRNMPNNLTYEDSVIYKTSAMVISPVLISYIFYVLKDSQKCGVERLYFLSRDGYVMYKIAKVLCEYYHLHIECRYVYVSRFALRAPLYLIDKEESMKRFCEPGVKISIRTVLERAGIREEIQNKIFEELNIENIDVSLTDKQLMRLKVKLEESSEFKREALIYAKEKYSDICEYFVQEGFFEEKKYAIVDVGWMGSMQRHIRQILTHAGNYRNIHGYYFAMFERGRKEDGQYHCFYFSKEFNSSRRILFNNNLFECMCSANHGMTIGYKKNNEGIITPIFKNYLEKWNVNLQLNTIEQFTQEFVNMNKWDDIQLNELPKLVKKLLTSFMIFPNLSEATVYGNIPFCDDFTENHLSNLATYLTKNELWQYNILYKIYKRIFLKEEKEKLNESFWINGTIKLSDIGYKKLFNLCCVINEYIHHFISK</sequence>
<comment type="caution">
    <text evidence="2">The sequence shown here is derived from an EMBL/GenBank/DDBJ whole genome shotgun (WGS) entry which is preliminary data.</text>
</comment>
<dbReference type="RefSeq" id="WP_077309705.1">
    <property type="nucleotide sequence ID" value="NZ_CP016090.1"/>
</dbReference>
<dbReference type="EMBL" id="JABSXK010000001">
    <property type="protein sequence ID" value="NRV09361.1"/>
    <property type="molecule type" value="Genomic_DNA"/>
</dbReference>
<feature type="transmembrane region" description="Helical" evidence="1">
    <location>
        <begin position="46"/>
        <end position="67"/>
    </location>
</feature>
<accession>A0A9Q5CUF3</accession>
<keyword evidence="1" id="KW-0812">Transmembrane</keyword>
<keyword evidence="2" id="KW-0378">Hydrolase</keyword>
<protein>
    <submittedName>
        <fullName evidence="2">HAD superfamily hydrolase</fullName>
    </submittedName>
</protein>
<keyword evidence="1" id="KW-0472">Membrane</keyword>
<dbReference type="GO" id="GO:0016787">
    <property type="term" value="F:hydrolase activity"/>
    <property type="evidence" value="ECO:0007669"/>
    <property type="project" value="UniProtKB-KW"/>
</dbReference>
<gene>
    <name evidence="2" type="ORF">DFH45_002324</name>
</gene>
<evidence type="ECO:0000256" key="1">
    <source>
        <dbReference type="SAM" id="Phobius"/>
    </source>
</evidence>
<evidence type="ECO:0000313" key="3">
    <source>
        <dbReference type="Proteomes" id="UP000821656"/>
    </source>
</evidence>
<organism evidence="2 3">
    <name type="scientific">Clostridium beijerinckii</name>
    <name type="common">Clostridium MP</name>
    <dbReference type="NCBI Taxonomy" id="1520"/>
    <lineage>
        <taxon>Bacteria</taxon>
        <taxon>Bacillati</taxon>
        <taxon>Bacillota</taxon>
        <taxon>Clostridia</taxon>
        <taxon>Eubacteriales</taxon>
        <taxon>Clostridiaceae</taxon>
        <taxon>Clostridium</taxon>
    </lineage>
</organism>